<dbReference type="AlphaFoldDB" id="A0A916J3S2"/>
<dbReference type="Proteomes" id="UP000742786">
    <property type="component" value="Unassembled WGS sequence"/>
</dbReference>
<organism evidence="1 2">
    <name type="scientific">Georgfuchsia toluolica</name>
    <dbReference type="NCBI Taxonomy" id="424218"/>
    <lineage>
        <taxon>Bacteria</taxon>
        <taxon>Pseudomonadati</taxon>
        <taxon>Pseudomonadota</taxon>
        <taxon>Betaproteobacteria</taxon>
        <taxon>Nitrosomonadales</taxon>
        <taxon>Sterolibacteriaceae</taxon>
        <taxon>Georgfuchsia</taxon>
    </lineage>
</organism>
<dbReference type="Pfam" id="PF07277">
    <property type="entry name" value="SapC"/>
    <property type="match status" value="1"/>
</dbReference>
<proteinExistence type="predicted"/>
<gene>
    <name evidence="1" type="ORF">GTOL_10748</name>
</gene>
<name>A0A916J3S2_9PROT</name>
<reference evidence="1" key="1">
    <citation type="submission" date="2021-04" db="EMBL/GenBank/DDBJ databases">
        <authorList>
            <person name="Hornung B."/>
        </authorList>
    </citation>
    <scope>NUCLEOTIDE SEQUENCE</scope>
    <source>
        <strain evidence="1">G5G6</strain>
    </source>
</reference>
<comment type="caution">
    <text evidence="1">The sequence shown here is derived from an EMBL/GenBank/DDBJ whole genome shotgun (WGS) entry which is preliminary data.</text>
</comment>
<accession>A0A916J3S2</accession>
<evidence type="ECO:0000313" key="1">
    <source>
        <dbReference type="EMBL" id="CAG4882866.1"/>
    </source>
</evidence>
<evidence type="ECO:0000313" key="2">
    <source>
        <dbReference type="Proteomes" id="UP000742786"/>
    </source>
</evidence>
<sequence>MGGRMPELLFYRRIVALDKDKHRQLRVGEIRKYDFAQQINSVPLTAVEFFETAREYPIVFAQANTAEHMPVALLGLRDKENLFVDRNGHWDARYIPAFVRRYPFAHAEGDEQLLTCIDEGHPAVGAADGQLLFASNGSPTPFLDKAIAFLRDYQAEAVRTRDFVKRLSELDLFTGVTARAELRCGGVYQLGGASVISETRYRALNKEVVEELFRKGWLALIDAHLLSLGNLGRLIDRLANSDKKKTG</sequence>
<dbReference type="InterPro" id="IPR010836">
    <property type="entry name" value="SapC"/>
</dbReference>
<dbReference type="EMBL" id="CAJQUM010000001">
    <property type="protein sequence ID" value="CAG4882866.1"/>
    <property type="molecule type" value="Genomic_DNA"/>
</dbReference>
<keyword evidence="2" id="KW-1185">Reference proteome</keyword>
<protein>
    <submittedName>
        <fullName evidence="1">SapC family protein</fullName>
    </submittedName>
</protein>